<dbReference type="InterPro" id="IPR000742">
    <property type="entry name" value="EGF"/>
</dbReference>
<dbReference type="Gene3D" id="3.90.215.10">
    <property type="entry name" value="Gamma Fibrinogen, chain A, domain 1"/>
    <property type="match status" value="1"/>
</dbReference>
<comment type="caution">
    <text evidence="5">Lacks conserved residue(s) required for the propagation of feature annotation.</text>
</comment>
<reference evidence="9 10" key="1">
    <citation type="journal article" date="2018" name="Sci. Rep.">
        <title>Comparative analysis of the Pocillopora damicornis genome highlights role of immune system in coral evolution.</title>
        <authorList>
            <person name="Cunning R."/>
            <person name="Bay R.A."/>
            <person name="Gillette P."/>
            <person name="Baker A.C."/>
            <person name="Traylor-Knowles N."/>
        </authorList>
    </citation>
    <scope>NUCLEOTIDE SEQUENCE [LARGE SCALE GENOMIC DNA]</scope>
    <source>
        <strain evidence="9">RSMAS</strain>
        <tissue evidence="9">Whole animal</tissue>
    </source>
</reference>
<evidence type="ECO:0000256" key="4">
    <source>
        <dbReference type="ARBA" id="ARBA00023157"/>
    </source>
</evidence>
<evidence type="ECO:0000256" key="6">
    <source>
        <dbReference type="SAM" id="SignalP"/>
    </source>
</evidence>
<protein>
    <recommendedName>
        <fullName evidence="11">EGF-like domain-containing protein</fullName>
    </recommendedName>
</protein>
<sequence length="217" mass="24467">MTAAELVLISLLFSLEVKGDCPSETCQKISLNVHQDSEQDTEFAGHVFHNSITLNPVQCYMWCIRDCRCLSINYKENPQNDTKYCELNEGNHFISKSSLVKSSGSRYFALRKEHSKVKVRMGNNPCLNGGTCTEICEPTSVRYNCSCPAPFVGKHCEIQQKRSCQDYEAAGSTASGLYTINNDNNQTFQVFCDFDSEPGLAWNLIESFSLSNKHRFQ</sequence>
<dbReference type="Pfam" id="PF00008">
    <property type="entry name" value="EGF"/>
    <property type="match status" value="1"/>
</dbReference>
<comment type="caution">
    <text evidence="9">The sequence shown here is derived from an EMBL/GenBank/DDBJ whole genome shotgun (WGS) entry which is preliminary data.</text>
</comment>
<dbReference type="PROSITE" id="PS00022">
    <property type="entry name" value="EGF_1"/>
    <property type="match status" value="1"/>
</dbReference>
<keyword evidence="10" id="KW-1185">Reference proteome</keyword>
<evidence type="ECO:0000256" key="1">
    <source>
        <dbReference type="ARBA" id="ARBA00022723"/>
    </source>
</evidence>
<keyword evidence="2" id="KW-0430">Lectin</keyword>
<evidence type="ECO:0000256" key="2">
    <source>
        <dbReference type="ARBA" id="ARBA00022734"/>
    </source>
</evidence>
<dbReference type="OrthoDB" id="5945554at2759"/>
<dbReference type="Proteomes" id="UP000275408">
    <property type="component" value="Unassembled WGS sequence"/>
</dbReference>
<dbReference type="PANTHER" id="PTHR16146:SF46">
    <property type="entry name" value="INTELECTIN-1A-RELATED"/>
    <property type="match status" value="1"/>
</dbReference>
<accession>A0A3M6UME1</accession>
<dbReference type="CDD" id="cd00054">
    <property type="entry name" value="EGF_CA"/>
    <property type="match status" value="1"/>
</dbReference>
<feature type="domain" description="EGF-like" evidence="7">
    <location>
        <begin position="118"/>
        <end position="157"/>
    </location>
</feature>
<dbReference type="InterPro" id="IPR002181">
    <property type="entry name" value="Fibrinogen_a/b/g_C_dom"/>
</dbReference>
<evidence type="ECO:0000256" key="3">
    <source>
        <dbReference type="ARBA" id="ARBA00022837"/>
    </source>
</evidence>
<feature type="signal peptide" evidence="6">
    <location>
        <begin position="1"/>
        <end position="19"/>
    </location>
</feature>
<dbReference type="PROSITE" id="PS01186">
    <property type="entry name" value="EGF_2"/>
    <property type="match status" value="1"/>
</dbReference>
<dbReference type="AlphaFoldDB" id="A0A3M6UME1"/>
<dbReference type="InterPro" id="IPR036056">
    <property type="entry name" value="Fibrinogen-like_C"/>
</dbReference>
<dbReference type="PROSITE" id="PS50026">
    <property type="entry name" value="EGF_3"/>
    <property type="match status" value="1"/>
</dbReference>
<evidence type="ECO:0008006" key="11">
    <source>
        <dbReference type="Google" id="ProtNLM"/>
    </source>
</evidence>
<feature type="domain" description="Fibrinogen C-terminal" evidence="8">
    <location>
        <begin position="155"/>
        <end position="217"/>
    </location>
</feature>
<feature type="non-terminal residue" evidence="9">
    <location>
        <position position="217"/>
    </location>
</feature>
<organism evidence="9 10">
    <name type="scientific">Pocillopora damicornis</name>
    <name type="common">Cauliflower coral</name>
    <name type="synonym">Millepora damicornis</name>
    <dbReference type="NCBI Taxonomy" id="46731"/>
    <lineage>
        <taxon>Eukaryota</taxon>
        <taxon>Metazoa</taxon>
        <taxon>Cnidaria</taxon>
        <taxon>Anthozoa</taxon>
        <taxon>Hexacorallia</taxon>
        <taxon>Scleractinia</taxon>
        <taxon>Astrocoeniina</taxon>
        <taxon>Pocilloporidae</taxon>
        <taxon>Pocillopora</taxon>
    </lineage>
</organism>
<dbReference type="GO" id="GO:0046872">
    <property type="term" value="F:metal ion binding"/>
    <property type="evidence" value="ECO:0007669"/>
    <property type="project" value="UniProtKB-KW"/>
</dbReference>
<evidence type="ECO:0000259" key="8">
    <source>
        <dbReference type="PROSITE" id="PS51406"/>
    </source>
</evidence>
<dbReference type="PROSITE" id="PS51406">
    <property type="entry name" value="FIBRINOGEN_C_2"/>
    <property type="match status" value="1"/>
</dbReference>
<evidence type="ECO:0000259" key="7">
    <source>
        <dbReference type="PROSITE" id="PS50026"/>
    </source>
</evidence>
<keyword evidence="5" id="KW-0245">EGF-like domain</keyword>
<dbReference type="EMBL" id="RCHS01001178">
    <property type="protein sequence ID" value="RMX54847.1"/>
    <property type="molecule type" value="Genomic_DNA"/>
</dbReference>
<feature type="chain" id="PRO_5018102074" description="EGF-like domain-containing protein" evidence="6">
    <location>
        <begin position="20"/>
        <end position="217"/>
    </location>
</feature>
<name>A0A3M6UME1_POCDA</name>
<keyword evidence="4 5" id="KW-1015">Disulfide bond</keyword>
<proteinExistence type="predicted"/>
<dbReference type="Gene3D" id="2.10.25.10">
    <property type="entry name" value="Laminin"/>
    <property type="match status" value="1"/>
</dbReference>
<feature type="disulfide bond" evidence="5">
    <location>
        <begin position="147"/>
        <end position="156"/>
    </location>
</feature>
<evidence type="ECO:0000313" key="10">
    <source>
        <dbReference type="Proteomes" id="UP000275408"/>
    </source>
</evidence>
<dbReference type="PANTHER" id="PTHR16146">
    <property type="entry name" value="INTELECTIN"/>
    <property type="match status" value="1"/>
</dbReference>
<dbReference type="SUPFAM" id="SSF56496">
    <property type="entry name" value="Fibrinogen C-terminal domain-like"/>
    <property type="match status" value="1"/>
</dbReference>
<evidence type="ECO:0000313" key="9">
    <source>
        <dbReference type="EMBL" id="RMX54847.1"/>
    </source>
</evidence>
<dbReference type="InterPro" id="IPR014716">
    <property type="entry name" value="Fibrinogen_a/b/g_C_1"/>
</dbReference>
<gene>
    <name evidence="9" type="ORF">pdam_00011170</name>
</gene>
<evidence type="ECO:0000256" key="5">
    <source>
        <dbReference type="PROSITE-ProRule" id="PRU00076"/>
    </source>
</evidence>
<dbReference type="GO" id="GO:0005615">
    <property type="term" value="C:extracellular space"/>
    <property type="evidence" value="ECO:0007669"/>
    <property type="project" value="TreeGrafter"/>
</dbReference>
<dbReference type="SUPFAM" id="SSF57196">
    <property type="entry name" value="EGF/Laminin"/>
    <property type="match status" value="1"/>
</dbReference>
<keyword evidence="3" id="KW-0106">Calcium</keyword>
<dbReference type="Pfam" id="PF00147">
    <property type="entry name" value="Fibrinogen_C"/>
    <property type="match status" value="1"/>
</dbReference>
<dbReference type="GO" id="GO:0070492">
    <property type="term" value="F:oligosaccharide binding"/>
    <property type="evidence" value="ECO:0007669"/>
    <property type="project" value="TreeGrafter"/>
</dbReference>
<keyword evidence="6" id="KW-0732">Signal</keyword>
<keyword evidence="1" id="KW-0479">Metal-binding</keyword>